<keyword evidence="1" id="KW-1133">Transmembrane helix</keyword>
<organism evidence="2 3">
    <name type="scientific">Novosphingobium piscinae</name>
    <dbReference type="NCBI Taxonomy" id="1507448"/>
    <lineage>
        <taxon>Bacteria</taxon>
        <taxon>Pseudomonadati</taxon>
        <taxon>Pseudomonadota</taxon>
        <taxon>Alphaproteobacteria</taxon>
        <taxon>Sphingomonadales</taxon>
        <taxon>Sphingomonadaceae</taxon>
        <taxon>Novosphingobium</taxon>
    </lineage>
</organism>
<keyword evidence="1" id="KW-0812">Transmembrane</keyword>
<sequence>MLRTLKHLLRDRKGATVVEYAVLCAMLFFAIMATVQGVASETNSMWTRVNTTMQNATAA</sequence>
<gene>
    <name evidence="2" type="ORF">H7F53_15915</name>
</gene>
<evidence type="ECO:0000313" key="3">
    <source>
        <dbReference type="Proteomes" id="UP000551327"/>
    </source>
</evidence>
<comment type="caution">
    <text evidence="2">The sequence shown here is derived from an EMBL/GenBank/DDBJ whole genome shotgun (WGS) entry which is preliminary data.</text>
</comment>
<evidence type="ECO:0000256" key="1">
    <source>
        <dbReference type="SAM" id="Phobius"/>
    </source>
</evidence>
<keyword evidence="3" id="KW-1185">Reference proteome</keyword>
<keyword evidence="1" id="KW-0472">Membrane</keyword>
<protein>
    <submittedName>
        <fullName evidence="2">Flp family type IVb pilin</fullName>
    </submittedName>
</protein>
<accession>A0A7X1G0Y9</accession>
<dbReference type="Proteomes" id="UP000551327">
    <property type="component" value="Unassembled WGS sequence"/>
</dbReference>
<reference evidence="2 3" key="1">
    <citation type="submission" date="2020-08" db="EMBL/GenBank/DDBJ databases">
        <title>The genome sequence of type strain Novosphingobium piscinae KCTC 42194.</title>
        <authorList>
            <person name="Liu Y."/>
        </authorList>
    </citation>
    <scope>NUCLEOTIDE SEQUENCE [LARGE SCALE GENOMIC DNA]</scope>
    <source>
        <strain evidence="2 3">KCTC 42194</strain>
    </source>
</reference>
<dbReference type="RefSeq" id="WP_185680499.1">
    <property type="nucleotide sequence ID" value="NZ_JACLAX010000024.1"/>
</dbReference>
<evidence type="ECO:0000313" key="2">
    <source>
        <dbReference type="EMBL" id="MBC2670639.1"/>
    </source>
</evidence>
<dbReference type="EMBL" id="JACLAX010000024">
    <property type="protein sequence ID" value="MBC2670639.1"/>
    <property type="molecule type" value="Genomic_DNA"/>
</dbReference>
<name>A0A7X1G0Y9_9SPHN</name>
<feature type="transmembrane region" description="Helical" evidence="1">
    <location>
        <begin position="20"/>
        <end position="39"/>
    </location>
</feature>
<dbReference type="AlphaFoldDB" id="A0A7X1G0Y9"/>
<proteinExistence type="predicted"/>